<name>A0ABU0BUX7_9HYPH</name>
<sequence>MPLHPLQTVPIAAGVVGDLPLAAVLASLDMTAEGSSAAVLDRRHHLQLRQAQMSCMRAPVRRPGRTEDVGDLDRGTQSSTVGGGFSRLEQAELVEWTRNRADRPGRDLGVEGGVVEFCVPEQDLDDPNIRAVLQQVGGEAVAQRMRPHPLGDVGGLGGSTTMR</sequence>
<keyword evidence="3" id="KW-1185">Reference proteome</keyword>
<feature type="region of interest" description="Disordered" evidence="1">
    <location>
        <begin position="61"/>
        <end position="84"/>
    </location>
</feature>
<evidence type="ECO:0000313" key="3">
    <source>
        <dbReference type="Proteomes" id="UP001230207"/>
    </source>
</evidence>
<protein>
    <submittedName>
        <fullName evidence="2">Uncharacterized protein</fullName>
    </submittedName>
</protein>
<dbReference type="Proteomes" id="UP001230207">
    <property type="component" value="Unassembled WGS sequence"/>
</dbReference>
<organism evidence="2 3">
    <name type="scientific">Pararhizobium capsulatum DSM 1112</name>
    <dbReference type="NCBI Taxonomy" id="1121113"/>
    <lineage>
        <taxon>Bacteria</taxon>
        <taxon>Pseudomonadati</taxon>
        <taxon>Pseudomonadota</taxon>
        <taxon>Alphaproteobacteria</taxon>
        <taxon>Hyphomicrobiales</taxon>
        <taxon>Rhizobiaceae</taxon>
        <taxon>Rhizobium/Agrobacterium group</taxon>
        <taxon>Pararhizobium</taxon>
    </lineage>
</organism>
<proteinExistence type="predicted"/>
<evidence type="ECO:0000313" key="2">
    <source>
        <dbReference type="EMBL" id="MDQ0322053.1"/>
    </source>
</evidence>
<comment type="caution">
    <text evidence="2">The sequence shown here is derived from an EMBL/GenBank/DDBJ whole genome shotgun (WGS) entry which is preliminary data.</text>
</comment>
<gene>
    <name evidence="2" type="ORF">QO002_004259</name>
</gene>
<evidence type="ECO:0000256" key="1">
    <source>
        <dbReference type="SAM" id="MobiDB-lite"/>
    </source>
</evidence>
<dbReference type="EMBL" id="JAUSVF010000002">
    <property type="protein sequence ID" value="MDQ0322053.1"/>
    <property type="molecule type" value="Genomic_DNA"/>
</dbReference>
<accession>A0ABU0BUX7</accession>
<reference evidence="2 3" key="1">
    <citation type="submission" date="2023-07" db="EMBL/GenBank/DDBJ databases">
        <title>Genomic Encyclopedia of Type Strains, Phase IV (KMG-IV): sequencing the most valuable type-strain genomes for metagenomic binning, comparative biology and taxonomic classification.</title>
        <authorList>
            <person name="Goeker M."/>
        </authorList>
    </citation>
    <scope>NUCLEOTIDE SEQUENCE [LARGE SCALE GENOMIC DNA]</scope>
    <source>
        <strain evidence="2 3">DSM 1112</strain>
    </source>
</reference>
<feature type="compositionally biased region" description="Basic and acidic residues" evidence="1">
    <location>
        <begin position="64"/>
        <end position="74"/>
    </location>
</feature>